<dbReference type="GeneID" id="37267204"/>
<evidence type="ECO:0000256" key="1">
    <source>
        <dbReference type="SAM" id="MobiDB-lite"/>
    </source>
</evidence>
<sequence>MRCVRSLRTGNAACGGRMHSMLVLPCSPELGLRICCCSCASASPSSVVHLVDGLQRAFVPAQKASRRPLPRSEGRSGAELQIGCRVRSAAGTPSAPKHRRGCRSAGAASILWRHTGAEAAASEDARRSKWRADAARPHPSGAASKPAALPSARETRGAACSSSADEEMVCGGECLRRRR</sequence>
<feature type="region of interest" description="Disordered" evidence="1">
    <location>
        <begin position="118"/>
        <end position="170"/>
    </location>
</feature>
<dbReference type="Proteomes" id="UP000245946">
    <property type="component" value="Unassembled WGS sequence"/>
</dbReference>
<protein>
    <submittedName>
        <fullName evidence="2">Uncharacterized protein</fullName>
    </submittedName>
</protein>
<evidence type="ECO:0000313" key="3">
    <source>
        <dbReference type="Proteomes" id="UP000245946"/>
    </source>
</evidence>
<accession>A0A316ZCA7</accession>
<name>A0A316ZCA7_9BASI</name>
<dbReference type="RefSeq" id="XP_025599460.1">
    <property type="nucleotide sequence ID" value="XM_025739658.1"/>
</dbReference>
<dbReference type="AlphaFoldDB" id="A0A316ZCA7"/>
<dbReference type="EMBL" id="KZ819289">
    <property type="protein sequence ID" value="PWN99181.1"/>
    <property type="molecule type" value="Genomic_DNA"/>
</dbReference>
<proteinExistence type="predicted"/>
<reference evidence="2 3" key="1">
    <citation type="journal article" date="2018" name="Mol. Biol. Evol.">
        <title>Broad Genomic Sampling Reveals a Smut Pathogenic Ancestry of the Fungal Clade Ustilaginomycotina.</title>
        <authorList>
            <person name="Kijpornyongpan T."/>
            <person name="Mondo S.J."/>
            <person name="Barry K."/>
            <person name="Sandor L."/>
            <person name="Lee J."/>
            <person name="Lipzen A."/>
            <person name="Pangilinan J."/>
            <person name="LaButti K."/>
            <person name="Hainaut M."/>
            <person name="Henrissat B."/>
            <person name="Grigoriev I.V."/>
            <person name="Spatafora J.W."/>
            <person name="Aime M.C."/>
        </authorList>
    </citation>
    <scope>NUCLEOTIDE SEQUENCE [LARGE SCALE GENOMIC DNA]</scope>
    <source>
        <strain evidence="2 3">MCA 4186</strain>
    </source>
</reference>
<gene>
    <name evidence="2" type="ORF">FA09DRAFT_244520</name>
</gene>
<feature type="compositionally biased region" description="Basic and acidic residues" evidence="1">
    <location>
        <begin position="123"/>
        <end position="136"/>
    </location>
</feature>
<evidence type="ECO:0000313" key="2">
    <source>
        <dbReference type="EMBL" id="PWN99181.1"/>
    </source>
</evidence>
<organism evidence="2 3">
    <name type="scientific">Tilletiopsis washingtonensis</name>
    <dbReference type="NCBI Taxonomy" id="58919"/>
    <lineage>
        <taxon>Eukaryota</taxon>
        <taxon>Fungi</taxon>
        <taxon>Dikarya</taxon>
        <taxon>Basidiomycota</taxon>
        <taxon>Ustilaginomycotina</taxon>
        <taxon>Exobasidiomycetes</taxon>
        <taxon>Entylomatales</taxon>
        <taxon>Entylomatales incertae sedis</taxon>
        <taxon>Tilletiopsis</taxon>
    </lineage>
</organism>
<keyword evidence="3" id="KW-1185">Reference proteome</keyword>